<dbReference type="InterPro" id="IPR003593">
    <property type="entry name" value="AAA+_ATPase"/>
</dbReference>
<evidence type="ECO:0000313" key="3">
    <source>
        <dbReference type="Proteomes" id="UP001225596"/>
    </source>
</evidence>
<dbReference type="GO" id="GO:0005524">
    <property type="term" value="F:ATP binding"/>
    <property type="evidence" value="ECO:0007669"/>
    <property type="project" value="UniProtKB-KW"/>
</dbReference>
<evidence type="ECO:0000259" key="1">
    <source>
        <dbReference type="SMART" id="SM00382"/>
    </source>
</evidence>
<protein>
    <submittedName>
        <fullName evidence="2">ATP-binding protein</fullName>
    </submittedName>
</protein>
<dbReference type="Gene3D" id="3.40.50.300">
    <property type="entry name" value="P-loop containing nucleotide triphosphate hydrolases"/>
    <property type="match status" value="1"/>
</dbReference>
<reference evidence="2 3" key="1">
    <citation type="submission" date="2023-08" db="EMBL/GenBank/DDBJ databases">
        <title>Oxalobacteraceae gen .nov., isolated from river sludge outside the plant.</title>
        <authorList>
            <person name="Zhao S.Y."/>
        </authorList>
    </citation>
    <scope>NUCLEOTIDE SEQUENCE [LARGE SCALE GENOMIC DNA]</scope>
    <source>
        <strain evidence="2 3">R-40</strain>
    </source>
</reference>
<name>A0ABU1BIS3_9BURK</name>
<feature type="domain" description="AAA+ ATPase" evidence="1">
    <location>
        <begin position="144"/>
        <end position="334"/>
    </location>
</feature>
<proteinExistence type="predicted"/>
<keyword evidence="3" id="KW-1185">Reference proteome</keyword>
<dbReference type="SMART" id="SM00382">
    <property type="entry name" value="AAA"/>
    <property type="match status" value="1"/>
</dbReference>
<dbReference type="Proteomes" id="UP001225596">
    <property type="component" value="Unassembled WGS sequence"/>
</dbReference>
<dbReference type="CDD" id="cd00009">
    <property type="entry name" value="AAA"/>
    <property type="match status" value="1"/>
</dbReference>
<keyword evidence="2" id="KW-0067">ATP-binding</keyword>
<dbReference type="SUPFAM" id="SSF52540">
    <property type="entry name" value="P-loop containing nucleoside triphosphate hydrolases"/>
    <property type="match status" value="1"/>
</dbReference>
<accession>A0ABU1BIS3</accession>
<organism evidence="2 3">
    <name type="scientific">Keguizhuia sedimenti</name>
    <dbReference type="NCBI Taxonomy" id="3064264"/>
    <lineage>
        <taxon>Bacteria</taxon>
        <taxon>Pseudomonadati</taxon>
        <taxon>Pseudomonadota</taxon>
        <taxon>Betaproteobacteria</taxon>
        <taxon>Burkholderiales</taxon>
        <taxon>Oxalobacteraceae</taxon>
        <taxon>Keguizhuia</taxon>
    </lineage>
</organism>
<keyword evidence="2" id="KW-0547">Nucleotide-binding</keyword>
<gene>
    <name evidence="2" type="ORF">Q8A64_00645</name>
</gene>
<comment type="caution">
    <text evidence="2">The sequence shown here is derived from an EMBL/GenBank/DDBJ whole genome shotgun (WGS) entry which is preliminary data.</text>
</comment>
<evidence type="ECO:0000313" key="2">
    <source>
        <dbReference type="EMBL" id="MDQ9168910.1"/>
    </source>
</evidence>
<dbReference type="RefSeq" id="WP_338434742.1">
    <property type="nucleotide sequence ID" value="NZ_JAUYVH010000001.1"/>
</dbReference>
<dbReference type="EMBL" id="JAUYVH010000001">
    <property type="protein sequence ID" value="MDQ9168910.1"/>
    <property type="molecule type" value="Genomic_DNA"/>
</dbReference>
<dbReference type="InterPro" id="IPR027417">
    <property type="entry name" value="P-loop_NTPase"/>
</dbReference>
<sequence>MPKSVQSTGIDRLLILELIAKCMFISGKINLSSLSSRLKLSINVLNEVLGFMVAEKMAEVVRRGASDVDVEYQLSTAGKQRAAEFMTSCRYVGPAPVTLEAYRRMVEKHSVRGTHVVQQDMASAFSDLNLNSTIRDQIGAAMNSGRPLFLYGPPGSGKTYIAEKLGRLMQGLVPVPYAITVENEIIQVFDPLVHHPVNIEPSHDSIDRQAYDGRWLLCERPVVLTGGELTLEMLELRYDYHTGFYQAPPHFKANNGIFIVDDLGRQQVKPKDLMNRWIVPLDRGCDYLTLHTGYKFVAPFDLSVIFSTNIHPAELADEAFMRRLGYKIHIGPLSEEEYRNVFRQHSYALGINYDEAAFRYLVDDLHAKNSRPLLACYPRDLLNQITDYARFYSEPRVMCPQALKRVWHTYFAQNDNLAKLKDKGMEWQPAEN</sequence>